<keyword evidence="3" id="KW-0325">Glycoprotein</keyword>
<dbReference type="PANTHER" id="PTHR45739">
    <property type="entry name" value="MATRIX PROTEIN, PUTATIVE-RELATED"/>
    <property type="match status" value="1"/>
</dbReference>
<proteinExistence type="predicted"/>
<dbReference type="PROSITE" id="PS51854">
    <property type="entry name" value="CSPG"/>
    <property type="match status" value="4"/>
</dbReference>
<keyword evidence="6" id="KW-1185">Reference proteome</keyword>
<keyword evidence="2" id="KW-0677">Repeat</keyword>
<evidence type="ECO:0000256" key="1">
    <source>
        <dbReference type="ARBA" id="ARBA00022729"/>
    </source>
</evidence>
<gene>
    <name evidence="5" type="primary">FREM1_2</name>
    <name evidence="5" type="ORF">P7K49_001157</name>
</gene>
<feature type="repeat" description="CSPG" evidence="4">
    <location>
        <begin position="200"/>
        <end position="307"/>
    </location>
</feature>
<dbReference type="InterPro" id="IPR039005">
    <property type="entry name" value="CSPG_rpt"/>
</dbReference>
<dbReference type="EMBL" id="JASSZA010000001">
    <property type="protein sequence ID" value="KAK2119771.1"/>
    <property type="molecule type" value="Genomic_DNA"/>
</dbReference>
<sequence length="600" mass="66757">MSYPVYDLPTANNSMNTGGEIGVMPCFDTITLLVSDGEAGPFVNGCCYNGPNPSVPLHESFPVYNLNITVYPVDNQPPSIAIGPMFVVDEGCSAALTVNHLSASDPDTAADDLEFVLVSPPQFGYLENILPSVGFEKSNMGISINSFQWKDMNAFHINYVQSKHLRIEPTADQFTVYVTDGKQHSVEIPFSIIINPTNDEAPDFVVQNITVCEGQMKELDSSIISAVDLDIPQDPLLFSITQKPRHGLLISGGFSKDFSENKQPVNPDQKRTPVHSFSMELLKTGMRLTYMHDDSESLADDFTIQLSDGKHKILKTISVEITPVNDEKPMLSKKAEIAMNMGETRIISSAVLSAIDEDSPREKIYYVFERLPQNGQLQLKTVCMMPKDQPNTNYIDQSPEKKEVDLNLLRYTHTGAMDSQNRDSFTFYLWDGDNRSPALDCQITIKDIEKGKSSTVYEKTQFSDRGFLTTTSLLAVDGTDKPEELQYAITSPPQYGQVEYVRYPGVPITSFSQMDIAGQTVCYVHKSKLSKLAEPEVLERNTGHNAGHQDWEMLDFEGTTDSLLKTLVTVLKKPVTLLENTGMMHKDEDLAACSRTDDTE</sequence>
<feature type="repeat" description="CSPG" evidence="4">
    <location>
        <begin position="77"/>
        <end position="179"/>
    </location>
</feature>
<keyword evidence="1" id="KW-0732">Signal</keyword>
<dbReference type="Proteomes" id="UP001266305">
    <property type="component" value="Unassembled WGS sequence"/>
</dbReference>
<evidence type="ECO:0000313" key="6">
    <source>
        <dbReference type="Proteomes" id="UP001266305"/>
    </source>
</evidence>
<comment type="caution">
    <text evidence="5">The sequence shown here is derived from an EMBL/GenBank/DDBJ whole genome shotgun (WGS) entry which is preliminary data.</text>
</comment>
<name>A0ABQ9WDS6_SAGOE</name>
<evidence type="ECO:0000256" key="3">
    <source>
        <dbReference type="ARBA" id="ARBA00023180"/>
    </source>
</evidence>
<evidence type="ECO:0000313" key="5">
    <source>
        <dbReference type="EMBL" id="KAK2119771.1"/>
    </source>
</evidence>
<dbReference type="Pfam" id="PF16184">
    <property type="entry name" value="Cadherin_3"/>
    <property type="match status" value="4"/>
</dbReference>
<accession>A0ABQ9WDS6</accession>
<protein>
    <submittedName>
        <fullName evidence="5">FRAS1- extracellular matrix protein 1</fullName>
    </submittedName>
</protein>
<feature type="repeat" description="CSPG" evidence="4">
    <location>
        <begin position="445"/>
        <end position="541"/>
    </location>
</feature>
<evidence type="ECO:0000256" key="2">
    <source>
        <dbReference type="ARBA" id="ARBA00022737"/>
    </source>
</evidence>
<feature type="repeat" description="CSPG" evidence="4">
    <location>
        <begin position="328"/>
        <end position="430"/>
    </location>
</feature>
<reference evidence="5 6" key="1">
    <citation type="submission" date="2023-05" db="EMBL/GenBank/DDBJ databases">
        <title>B98-5 Cell Line De Novo Hybrid Assembly: An Optical Mapping Approach.</title>
        <authorList>
            <person name="Kananen K."/>
            <person name="Auerbach J.A."/>
            <person name="Kautto E."/>
            <person name="Blachly J.S."/>
        </authorList>
    </citation>
    <scope>NUCLEOTIDE SEQUENCE [LARGE SCALE GENOMIC DNA]</scope>
    <source>
        <strain evidence="5">B95-8</strain>
        <tissue evidence="5">Cell line</tissue>
    </source>
</reference>
<dbReference type="InterPro" id="IPR051561">
    <property type="entry name" value="FRAS1_ECM"/>
</dbReference>
<dbReference type="PANTHER" id="PTHR45739:SF7">
    <property type="entry name" value="FRAS1-RELATED EXTRACELLULAR MATRIX PROTEIN 1"/>
    <property type="match status" value="1"/>
</dbReference>
<evidence type="ECO:0000256" key="4">
    <source>
        <dbReference type="PROSITE-ProRule" id="PRU01201"/>
    </source>
</evidence>
<organism evidence="5 6">
    <name type="scientific">Saguinus oedipus</name>
    <name type="common">Cotton-top tamarin</name>
    <name type="synonym">Oedipomidas oedipus</name>
    <dbReference type="NCBI Taxonomy" id="9490"/>
    <lineage>
        <taxon>Eukaryota</taxon>
        <taxon>Metazoa</taxon>
        <taxon>Chordata</taxon>
        <taxon>Craniata</taxon>
        <taxon>Vertebrata</taxon>
        <taxon>Euteleostomi</taxon>
        <taxon>Mammalia</taxon>
        <taxon>Eutheria</taxon>
        <taxon>Euarchontoglires</taxon>
        <taxon>Primates</taxon>
        <taxon>Haplorrhini</taxon>
        <taxon>Platyrrhini</taxon>
        <taxon>Cebidae</taxon>
        <taxon>Callitrichinae</taxon>
        <taxon>Saguinus</taxon>
    </lineage>
</organism>